<comment type="caution">
    <text evidence="1">The sequence shown here is derived from an EMBL/GenBank/DDBJ whole genome shotgun (WGS) entry which is preliminary data.</text>
</comment>
<dbReference type="EMBL" id="QPFP01000053">
    <property type="protein sequence ID" value="TEB25842.1"/>
    <property type="molecule type" value="Genomic_DNA"/>
</dbReference>
<gene>
    <name evidence="1" type="ORF">FA13DRAFT_1573341</name>
</gene>
<dbReference type="OrthoDB" id="2683861at2759"/>
<reference evidence="1 2" key="1">
    <citation type="journal article" date="2019" name="Nat. Ecol. Evol.">
        <title>Megaphylogeny resolves global patterns of mushroom evolution.</title>
        <authorList>
            <person name="Varga T."/>
            <person name="Krizsan K."/>
            <person name="Foldi C."/>
            <person name="Dima B."/>
            <person name="Sanchez-Garcia M."/>
            <person name="Sanchez-Ramirez S."/>
            <person name="Szollosi G.J."/>
            <person name="Szarkandi J.G."/>
            <person name="Papp V."/>
            <person name="Albert L."/>
            <person name="Andreopoulos W."/>
            <person name="Angelini C."/>
            <person name="Antonin V."/>
            <person name="Barry K.W."/>
            <person name="Bougher N.L."/>
            <person name="Buchanan P."/>
            <person name="Buyck B."/>
            <person name="Bense V."/>
            <person name="Catcheside P."/>
            <person name="Chovatia M."/>
            <person name="Cooper J."/>
            <person name="Damon W."/>
            <person name="Desjardin D."/>
            <person name="Finy P."/>
            <person name="Geml J."/>
            <person name="Haridas S."/>
            <person name="Hughes K."/>
            <person name="Justo A."/>
            <person name="Karasinski D."/>
            <person name="Kautmanova I."/>
            <person name="Kiss B."/>
            <person name="Kocsube S."/>
            <person name="Kotiranta H."/>
            <person name="LaButti K.M."/>
            <person name="Lechner B.E."/>
            <person name="Liimatainen K."/>
            <person name="Lipzen A."/>
            <person name="Lukacs Z."/>
            <person name="Mihaltcheva S."/>
            <person name="Morgado L.N."/>
            <person name="Niskanen T."/>
            <person name="Noordeloos M.E."/>
            <person name="Ohm R.A."/>
            <person name="Ortiz-Santana B."/>
            <person name="Ovrebo C."/>
            <person name="Racz N."/>
            <person name="Riley R."/>
            <person name="Savchenko A."/>
            <person name="Shiryaev A."/>
            <person name="Soop K."/>
            <person name="Spirin V."/>
            <person name="Szebenyi C."/>
            <person name="Tomsovsky M."/>
            <person name="Tulloss R.E."/>
            <person name="Uehling J."/>
            <person name="Grigoriev I.V."/>
            <person name="Vagvolgyi C."/>
            <person name="Papp T."/>
            <person name="Martin F.M."/>
            <person name="Miettinen O."/>
            <person name="Hibbett D.S."/>
            <person name="Nagy L.G."/>
        </authorList>
    </citation>
    <scope>NUCLEOTIDE SEQUENCE [LARGE SCALE GENOMIC DNA]</scope>
    <source>
        <strain evidence="1 2">FP101781</strain>
    </source>
</reference>
<feature type="non-terminal residue" evidence="1">
    <location>
        <position position="140"/>
    </location>
</feature>
<name>A0A4Y7SVJ7_COPMI</name>
<dbReference type="AlphaFoldDB" id="A0A4Y7SVJ7"/>
<sequence length="140" mass="16095">WFTEALTSLQSYELGKEWSNLVKKWESMERMLGQGHGTKSQQGHLPVEGRPEEWQRWTSKSWHGVRAYGKIPSIDDPAEFGFAVAKWWSSIQPSFRASGNAFPLPVYSDPNHSDEQDTWAHLRQGGQNGFVSIVIMMAWW</sequence>
<protein>
    <submittedName>
        <fullName evidence="1">Uncharacterized protein</fullName>
    </submittedName>
</protein>
<dbReference type="Proteomes" id="UP000298030">
    <property type="component" value="Unassembled WGS sequence"/>
</dbReference>
<evidence type="ECO:0000313" key="2">
    <source>
        <dbReference type="Proteomes" id="UP000298030"/>
    </source>
</evidence>
<evidence type="ECO:0000313" key="1">
    <source>
        <dbReference type="EMBL" id="TEB25842.1"/>
    </source>
</evidence>
<keyword evidence="2" id="KW-1185">Reference proteome</keyword>
<accession>A0A4Y7SVJ7</accession>
<proteinExistence type="predicted"/>
<organism evidence="1 2">
    <name type="scientific">Coprinellus micaceus</name>
    <name type="common">Glistening ink-cap mushroom</name>
    <name type="synonym">Coprinus micaceus</name>
    <dbReference type="NCBI Taxonomy" id="71717"/>
    <lineage>
        <taxon>Eukaryota</taxon>
        <taxon>Fungi</taxon>
        <taxon>Dikarya</taxon>
        <taxon>Basidiomycota</taxon>
        <taxon>Agaricomycotina</taxon>
        <taxon>Agaricomycetes</taxon>
        <taxon>Agaricomycetidae</taxon>
        <taxon>Agaricales</taxon>
        <taxon>Agaricineae</taxon>
        <taxon>Psathyrellaceae</taxon>
        <taxon>Coprinellus</taxon>
    </lineage>
</organism>
<feature type="non-terminal residue" evidence="1">
    <location>
        <position position="1"/>
    </location>
</feature>